<comment type="similarity">
    <text evidence="1">Belongs to the CFA/CMAS family.</text>
</comment>
<evidence type="ECO:0000256" key="5">
    <source>
        <dbReference type="ARBA" id="ARBA00023098"/>
    </source>
</evidence>
<keyword evidence="3" id="KW-0808">Transferase</keyword>
<evidence type="ECO:0000256" key="2">
    <source>
        <dbReference type="ARBA" id="ARBA00022603"/>
    </source>
</evidence>
<name>A0A0R3LMZ4_9BRAD</name>
<dbReference type="InterPro" id="IPR003333">
    <property type="entry name" value="CMAS"/>
</dbReference>
<dbReference type="PANTHER" id="PTHR43667">
    <property type="entry name" value="CYCLOPROPANE-FATTY-ACYL-PHOSPHOLIPID SYNTHASE"/>
    <property type="match status" value="1"/>
</dbReference>
<dbReference type="EMBL" id="LLXX01000070">
    <property type="protein sequence ID" value="KRR09044.1"/>
    <property type="molecule type" value="Genomic_DNA"/>
</dbReference>
<evidence type="ECO:0000313" key="6">
    <source>
        <dbReference type="EMBL" id="KRR09044.1"/>
    </source>
</evidence>
<evidence type="ECO:0000256" key="1">
    <source>
        <dbReference type="ARBA" id="ARBA00010815"/>
    </source>
</evidence>
<dbReference type="STRING" id="1518501.CQ10_41660"/>
<sequence>MRLLSNLLRRFIRQGTLRVRDAEGKIHVFGERLPGPDVAIHLHDRKLYTTLFINPELYAAEAYMDGRLTLEGGAAIHDFLLLFSVNRAGLYAYGSQKLMRRVWRGLRRSHQANPIWLAAAHARHHYDISTELYRLFLDDQMQYSCAYFRDPEHETLEQAQRNKLIHATSKLQLKSGMTVAEIGSGWGGFAIHLARETGAHVTAVNVSPEQIRAARDHAEAAGVSHRVSFRELDYRQLTGQFDRVVSVGMMEHVGIGHFDEYFLKIRELLTPDGYAFIHCIGRMSQPGTTGPFIRKYIFPGAYVPALSETFAATERCGLWCDDMEVLRLHYYYTVKHWRERFAKNRARAAAIYDERFCRMWEFYLAAVELEFLHGSHMVFQILLSTKRDAVPITRDFMIDFEQAAWARAQTAG</sequence>
<evidence type="ECO:0000313" key="7">
    <source>
        <dbReference type="Proteomes" id="UP000051913"/>
    </source>
</evidence>
<dbReference type="CDD" id="cd02440">
    <property type="entry name" value="AdoMet_MTases"/>
    <property type="match status" value="1"/>
</dbReference>
<accession>A0A0R3LMZ4</accession>
<proteinExistence type="inferred from homology"/>
<dbReference type="OrthoDB" id="9782855at2"/>
<dbReference type="GO" id="GO:0032259">
    <property type="term" value="P:methylation"/>
    <property type="evidence" value="ECO:0007669"/>
    <property type="project" value="UniProtKB-KW"/>
</dbReference>
<dbReference type="GO" id="GO:0008610">
    <property type="term" value="P:lipid biosynthetic process"/>
    <property type="evidence" value="ECO:0007669"/>
    <property type="project" value="InterPro"/>
</dbReference>
<dbReference type="GO" id="GO:0008168">
    <property type="term" value="F:methyltransferase activity"/>
    <property type="evidence" value="ECO:0007669"/>
    <property type="project" value="UniProtKB-KW"/>
</dbReference>
<dbReference type="PIRSF" id="PIRSF003085">
    <property type="entry name" value="CMAS"/>
    <property type="match status" value="1"/>
</dbReference>
<dbReference type="Proteomes" id="UP000051913">
    <property type="component" value="Unassembled WGS sequence"/>
</dbReference>
<keyword evidence="2" id="KW-0489">Methyltransferase</keyword>
<comment type="caution">
    <text evidence="6">The sequence shown here is derived from an EMBL/GenBank/DDBJ whole genome shotgun (WGS) entry which is preliminary data.</text>
</comment>
<gene>
    <name evidence="6" type="ORF">CP49_41460</name>
</gene>
<dbReference type="SUPFAM" id="SSF53335">
    <property type="entry name" value="S-adenosyl-L-methionine-dependent methyltransferases"/>
    <property type="match status" value="1"/>
</dbReference>
<dbReference type="Pfam" id="PF02353">
    <property type="entry name" value="CMAS"/>
    <property type="match status" value="1"/>
</dbReference>
<dbReference type="InterPro" id="IPR050723">
    <property type="entry name" value="CFA/CMAS"/>
</dbReference>
<dbReference type="InterPro" id="IPR029063">
    <property type="entry name" value="SAM-dependent_MTases_sf"/>
</dbReference>
<protein>
    <submittedName>
        <fullName evidence="6">Cyclopropane-fatty-acyl-phospholipid synthase</fullName>
    </submittedName>
</protein>
<keyword evidence="5" id="KW-0443">Lipid metabolism</keyword>
<keyword evidence="4" id="KW-0949">S-adenosyl-L-methionine</keyword>
<dbReference type="AlphaFoldDB" id="A0A0R3LMZ4"/>
<evidence type="ECO:0000256" key="3">
    <source>
        <dbReference type="ARBA" id="ARBA00022679"/>
    </source>
</evidence>
<dbReference type="Gene3D" id="3.40.50.150">
    <property type="entry name" value="Vaccinia Virus protein VP39"/>
    <property type="match status" value="1"/>
</dbReference>
<dbReference type="RefSeq" id="WP_057850434.1">
    <property type="nucleotide sequence ID" value="NZ_LLXX01000070.1"/>
</dbReference>
<evidence type="ECO:0000256" key="4">
    <source>
        <dbReference type="ARBA" id="ARBA00022691"/>
    </source>
</evidence>
<keyword evidence="7" id="KW-1185">Reference proteome</keyword>
<organism evidence="6 7">
    <name type="scientific">Bradyrhizobium valentinum</name>
    <dbReference type="NCBI Taxonomy" id="1518501"/>
    <lineage>
        <taxon>Bacteria</taxon>
        <taxon>Pseudomonadati</taxon>
        <taxon>Pseudomonadota</taxon>
        <taxon>Alphaproteobacteria</taxon>
        <taxon>Hyphomicrobiales</taxon>
        <taxon>Nitrobacteraceae</taxon>
        <taxon>Bradyrhizobium</taxon>
    </lineage>
</organism>
<dbReference type="PANTHER" id="PTHR43667:SF1">
    <property type="entry name" value="CYCLOPROPANE-FATTY-ACYL-PHOSPHOLIPID SYNTHASE"/>
    <property type="match status" value="1"/>
</dbReference>
<reference evidence="6 7" key="1">
    <citation type="submission" date="2014-03" db="EMBL/GenBank/DDBJ databases">
        <title>Bradyrhizobium valentinum sp. nov., isolated from effective nodules of Lupinus mariae-josephae, a lupine endemic of basic-lime soils in Eastern Spain.</title>
        <authorList>
            <person name="Duran D."/>
            <person name="Rey L."/>
            <person name="Navarro A."/>
            <person name="Busquets A."/>
            <person name="Imperial J."/>
            <person name="Ruiz-Argueso T."/>
        </authorList>
    </citation>
    <scope>NUCLEOTIDE SEQUENCE [LARGE SCALE GENOMIC DNA]</scope>
    <source>
        <strain evidence="6 7">LmjM3</strain>
    </source>
</reference>